<dbReference type="Gene3D" id="1.20.200.10">
    <property type="entry name" value="Fumarase/aspartase (Central domain)"/>
    <property type="match status" value="1"/>
</dbReference>
<dbReference type="InterPro" id="IPR018951">
    <property type="entry name" value="Fumarase_C_C"/>
</dbReference>
<evidence type="ECO:0000259" key="6">
    <source>
        <dbReference type="Pfam" id="PF00206"/>
    </source>
</evidence>
<evidence type="ECO:0000256" key="5">
    <source>
        <dbReference type="ARBA" id="ARBA00023239"/>
    </source>
</evidence>
<dbReference type="InterPro" id="IPR024083">
    <property type="entry name" value="Fumarase/histidase_N"/>
</dbReference>
<evidence type="ECO:0000313" key="8">
    <source>
        <dbReference type="EMBL" id="RKQ92582.1"/>
    </source>
</evidence>
<keyword evidence="4" id="KW-0816">Tricarboxylic acid cycle</keyword>
<name>A0A660LC34_9ACTN</name>
<dbReference type="PRINTS" id="PR00145">
    <property type="entry name" value="ARGSUCLYASE"/>
</dbReference>
<keyword evidence="9" id="KW-1185">Reference proteome</keyword>
<dbReference type="Pfam" id="PF00206">
    <property type="entry name" value="Lyase_1"/>
    <property type="match status" value="1"/>
</dbReference>
<dbReference type="InterPro" id="IPR020557">
    <property type="entry name" value="Fumarate_lyase_CS"/>
</dbReference>
<dbReference type="InterPro" id="IPR022761">
    <property type="entry name" value="Fumarate_lyase_N"/>
</dbReference>
<evidence type="ECO:0000256" key="1">
    <source>
        <dbReference type="ARBA" id="ARBA00009084"/>
    </source>
</evidence>
<evidence type="ECO:0000256" key="2">
    <source>
        <dbReference type="ARBA" id="ARBA00012921"/>
    </source>
</evidence>
<reference evidence="8 9" key="1">
    <citation type="submission" date="2018-10" db="EMBL/GenBank/DDBJ databases">
        <title>Genomic Encyclopedia of Archaeal and Bacterial Type Strains, Phase II (KMG-II): from individual species to whole genera.</title>
        <authorList>
            <person name="Goeker M."/>
        </authorList>
    </citation>
    <scope>NUCLEOTIDE SEQUENCE [LARGE SCALE GENOMIC DNA]</scope>
    <source>
        <strain evidence="8 9">DSM 14954</strain>
    </source>
</reference>
<evidence type="ECO:0000256" key="4">
    <source>
        <dbReference type="ARBA" id="ARBA00022532"/>
    </source>
</evidence>
<gene>
    <name evidence="8" type="ORF">C8N24_2434</name>
</gene>
<dbReference type="Gene3D" id="1.10.40.30">
    <property type="entry name" value="Fumarase/aspartase (C-terminal domain)"/>
    <property type="match status" value="1"/>
</dbReference>
<proteinExistence type="inferred from homology"/>
<feature type="domain" description="Fumarase C C-terminal" evidence="7">
    <location>
        <begin position="386"/>
        <end position="435"/>
    </location>
</feature>
<evidence type="ECO:0000256" key="3">
    <source>
        <dbReference type="ARBA" id="ARBA00022490"/>
    </source>
</evidence>
<dbReference type="RefSeq" id="WP_121250269.1">
    <property type="nucleotide sequence ID" value="NZ_RBIL01000001.1"/>
</dbReference>
<organism evidence="8 9">
    <name type="scientific">Solirubrobacter pauli</name>
    <dbReference type="NCBI Taxonomy" id="166793"/>
    <lineage>
        <taxon>Bacteria</taxon>
        <taxon>Bacillati</taxon>
        <taxon>Actinomycetota</taxon>
        <taxon>Thermoleophilia</taxon>
        <taxon>Solirubrobacterales</taxon>
        <taxon>Solirubrobacteraceae</taxon>
        <taxon>Solirubrobacter</taxon>
    </lineage>
</organism>
<comment type="caution">
    <text evidence="8">The sequence shown here is derived from an EMBL/GenBank/DDBJ whole genome shotgun (WGS) entry which is preliminary data.</text>
</comment>
<protein>
    <recommendedName>
        <fullName evidence="2">fumarate hydratase</fullName>
        <ecNumber evidence="2">4.2.1.2</ecNumber>
    </recommendedName>
</protein>
<accession>A0A660LC34</accession>
<dbReference type="Proteomes" id="UP000278962">
    <property type="component" value="Unassembled WGS sequence"/>
</dbReference>
<dbReference type="FunFam" id="1.20.200.10:FF:000001">
    <property type="entry name" value="Fumarate hydratase, mitochondrial"/>
    <property type="match status" value="1"/>
</dbReference>
<dbReference type="GO" id="GO:0006099">
    <property type="term" value="P:tricarboxylic acid cycle"/>
    <property type="evidence" value="ECO:0007669"/>
    <property type="project" value="UniProtKB-KW"/>
</dbReference>
<dbReference type="EMBL" id="RBIL01000001">
    <property type="protein sequence ID" value="RKQ92582.1"/>
    <property type="molecule type" value="Genomic_DNA"/>
</dbReference>
<dbReference type="Gene3D" id="1.10.275.10">
    <property type="entry name" value="Fumarase/aspartase (N-terminal domain)"/>
    <property type="match status" value="1"/>
</dbReference>
<dbReference type="PANTHER" id="PTHR11444">
    <property type="entry name" value="ASPARTATEAMMONIA/ARGININOSUCCINATE/ADENYLOSUCCINATE LYASE"/>
    <property type="match status" value="1"/>
</dbReference>
<keyword evidence="5" id="KW-0456">Lyase</keyword>
<dbReference type="InterPro" id="IPR008948">
    <property type="entry name" value="L-Aspartase-like"/>
</dbReference>
<comment type="similarity">
    <text evidence="1">Belongs to the class-II fumarase/aspartase family. Fumarase subfamily.</text>
</comment>
<keyword evidence="3" id="KW-0963">Cytoplasm</keyword>
<dbReference type="PANTHER" id="PTHR11444:SF22">
    <property type="entry name" value="FUMARATE HYDRATASE CLASS II"/>
    <property type="match status" value="1"/>
</dbReference>
<feature type="domain" description="Fumarate lyase N-terminal" evidence="6">
    <location>
        <begin position="4"/>
        <end position="319"/>
    </location>
</feature>
<dbReference type="InterPro" id="IPR000362">
    <property type="entry name" value="Fumarate_lyase_fam"/>
</dbReference>
<dbReference type="AlphaFoldDB" id="A0A660LC34"/>
<dbReference type="GO" id="GO:0006106">
    <property type="term" value="P:fumarate metabolic process"/>
    <property type="evidence" value="ECO:0007669"/>
    <property type="project" value="InterPro"/>
</dbReference>
<evidence type="ECO:0000313" key="9">
    <source>
        <dbReference type="Proteomes" id="UP000278962"/>
    </source>
</evidence>
<sequence>MSAQDTSTELWGGETTKAVANFPVSGERVPLPVVRWLGRIKGNAARVNAELGLLDGELAEKIAAAGDEIAQGKHDAQFPIDVFQTGSGTSSNMNANEVIATLSGAHRNDHVNMGQSSNDVFPSAVHLAALDETTNTLLPALEQLEASFAAKAEAFKDLVKSGRTHLMDAVPVTLGQEFSGYAAQIRLGRRRIENALPQVAQIPLGGTATGTGLNTHRDFAAKVREKLSAETGLTISAPEDPFEAQGNRDALVELSGALKVVAVSLTKIAGDLALMGSGPRVGIGELYLPELQKGSSIMPGKVNPVIPEVVLQVSAQVIGNDTAITVGGLQGQFELNVRIPLIARNLLQSIHLLSTTAKIFAEKCVDGIEPNLPGLERSAENTLAVATALNPFIGYDKAADIVKDAAENGGTLREVARKHGVDDETLDKALDLRKIAAGSSAD</sequence>
<dbReference type="SUPFAM" id="SSF48557">
    <property type="entry name" value="L-aspartase-like"/>
    <property type="match status" value="1"/>
</dbReference>
<dbReference type="PROSITE" id="PS00163">
    <property type="entry name" value="FUMARATE_LYASES"/>
    <property type="match status" value="1"/>
</dbReference>
<dbReference type="EC" id="4.2.1.2" evidence="2"/>
<dbReference type="Pfam" id="PF10415">
    <property type="entry name" value="FumaraseC_C"/>
    <property type="match status" value="1"/>
</dbReference>
<dbReference type="OrthoDB" id="9802809at2"/>
<dbReference type="InterPro" id="IPR005677">
    <property type="entry name" value="Fum_hydII"/>
</dbReference>
<dbReference type="GO" id="GO:0004333">
    <property type="term" value="F:fumarate hydratase activity"/>
    <property type="evidence" value="ECO:0007669"/>
    <property type="project" value="UniProtKB-EC"/>
</dbReference>
<dbReference type="PRINTS" id="PR00149">
    <property type="entry name" value="FUMRATELYASE"/>
</dbReference>
<evidence type="ECO:0000259" key="7">
    <source>
        <dbReference type="Pfam" id="PF10415"/>
    </source>
</evidence>